<dbReference type="Gene3D" id="3.80.10.10">
    <property type="entry name" value="Ribonuclease Inhibitor"/>
    <property type="match status" value="2"/>
</dbReference>
<protein>
    <recommendedName>
        <fullName evidence="7">L domain-like protein</fullName>
    </recommendedName>
</protein>
<dbReference type="InterPro" id="IPR052941">
    <property type="entry name" value="StomDev_PlantInt_Reg"/>
</dbReference>
<evidence type="ECO:0000256" key="1">
    <source>
        <dbReference type="ARBA" id="ARBA00004236"/>
    </source>
</evidence>
<proteinExistence type="predicted"/>
<dbReference type="PaxDb" id="2850-Phatr4339"/>
<feature type="non-terminal residue" evidence="5">
    <location>
        <position position="1"/>
    </location>
</feature>
<dbReference type="RefSeq" id="XP_002182204.1">
    <property type="nucleotide sequence ID" value="XM_002182168.1"/>
</dbReference>
<evidence type="ECO:0000256" key="4">
    <source>
        <dbReference type="ARBA" id="ARBA00022737"/>
    </source>
</evidence>
<keyword evidence="6" id="KW-1185">Reference proteome</keyword>
<dbReference type="FunFam" id="3.80.10.10:FF:000383">
    <property type="entry name" value="Leucine-rich repeat receptor protein kinase EMS1"/>
    <property type="match status" value="1"/>
</dbReference>
<reference evidence="5 6" key="1">
    <citation type="journal article" date="2008" name="Nature">
        <title>The Phaeodactylum genome reveals the evolutionary history of diatom genomes.</title>
        <authorList>
            <person name="Bowler C."/>
            <person name="Allen A.E."/>
            <person name="Badger J.H."/>
            <person name="Grimwood J."/>
            <person name="Jabbari K."/>
            <person name="Kuo A."/>
            <person name="Maheswari U."/>
            <person name="Martens C."/>
            <person name="Maumus F."/>
            <person name="Otillar R.P."/>
            <person name="Rayko E."/>
            <person name="Salamov A."/>
            <person name="Vandepoele K."/>
            <person name="Beszteri B."/>
            <person name="Gruber A."/>
            <person name="Heijde M."/>
            <person name="Katinka M."/>
            <person name="Mock T."/>
            <person name="Valentin K."/>
            <person name="Verret F."/>
            <person name="Berges J.A."/>
            <person name="Brownlee C."/>
            <person name="Cadoret J.P."/>
            <person name="Chiovitti A."/>
            <person name="Choi C.J."/>
            <person name="Coesel S."/>
            <person name="De Martino A."/>
            <person name="Detter J.C."/>
            <person name="Durkin C."/>
            <person name="Falciatore A."/>
            <person name="Fournet J."/>
            <person name="Haruta M."/>
            <person name="Huysman M.J."/>
            <person name="Jenkins B.D."/>
            <person name="Jiroutova K."/>
            <person name="Jorgensen R.E."/>
            <person name="Joubert Y."/>
            <person name="Kaplan A."/>
            <person name="Kroger N."/>
            <person name="Kroth P.G."/>
            <person name="La Roche J."/>
            <person name="Lindquist E."/>
            <person name="Lommer M."/>
            <person name="Martin-Jezequel V."/>
            <person name="Lopez P.J."/>
            <person name="Lucas S."/>
            <person name="Mangogna M."/>
            <person name="McGinnis K."/>
            <person name="Medlin L.K."/>
            <person name="Montsant A."/>
            <person name="Oudot-Le Secq M.P."/>
            <person name="Napoli C."/>
            <person name="Obornik M."/>
            <person name="Parker M.S."/>
            <person name="Petit J.L."/>
            <person name="Porcel B.M."/>
            <person name="Poulsen N."/>
            <person name="Robison M."/>
            <person name="Rychlewski L."/>
            <person name="Rynearson T.A."/>
            <person name="Schmutz J."/>
            <person name="Shapiro H."/>
            <person name="Siaut M."/>
            <person name="Stanley M."/>
            <person name="Sussman M.R."/>
            <person name="Taylor A.R."/>
            <person name="Vardi A."/>
            <person name="von Dassow P."/>
            <person name="Vyverman W."/>
            <person name="Willis A."/>
            <person name="Wyrwicz L.S."/>
            <person name="Rokhsar D.S."/>
            <person name="Weissenbach J."/>
            <person name="Armbrust E.V."/>
            <person name="Green B.R."/>
            <person name="Van de Peer Y."/>
            <person name="Grigoriev I.V."/>
        </authorList>
    </citation>
    <scope>NUCLEOTIDE SEQUENCE [LARGE SCALE GENOMIC DNA]</scope>
    <source>
        <strain evidence="5 6">CCAP 1055/1</strain>
    </source>
</reference>
<evidence type="ECO:0000313" key="6">
    <source>
        <dbReference type="Proteomes" id="UP000000759"/>
    </source>
</evidence>
<evidence type="ECO:0000313" key="5">
    <source>
        <dbReference type="EMBL" id="EEC46105.1"/>
    </source>
</evidence>
<dbReference type="GO" id="GO:0005886">
    <property type="term" value="C:plasma membrane"/>
    <property type="evidence" value="ECO:0007669"/>
    <property type="project" value="UniProtKB-SubCell"/>
</dbReference>
<dbReference type="OrthoDB" id="46558at2759"/>
<dbReference type="InParanoid" id="B7G592"/>
<sequence length="222" mass="24270">GIVCNDRGSIIILDLKAERLTGRIPEEIGLLKELTVLDLSRNFLEGPIPGNAVGKLTKLEKLSLEYNELGSSLPSEIGHLTELTSLAVNFNYLTGTLPSEYIRLPKLAAFNSNGNIGLTGPFQEHLIAWTNLQEFFIPGTRFTGSIPDEIGELSDLRRLSFDDTILGGTVPSSLRKLTNLETLFLGSLSMSMNMTSIIGNLSSLKTLQITRNNFSGIIPQSY</sequence>
<dbReference type="PANTHER" id="PTHR48004">
    <property type="entry name" value="OS01G0149700 PROTEIN"/>
    <property type="match status" value="1"/>
</dbReference>
<dbReference type="Pfam" id="PF13855">
    <property type="entry name" value="LRR_8"/>
    <property type="match status" value="1"/>
</dbReference>
<dbReference type="GeneID" id="7203155"/>
<gene>
    <name evidence="5" type="ORF">PHATRDRAFT_4339</name>
</gene>
<feature type="non-terminal residue" evidence="5">
    <location>
        <position position="222"/>
    </location>
</feature>
<keyword evidence="3" id="KW-0433">Leucine-rich repeat</keyword>
<comment type="subcellular location">
    <subcellularLocation>
        <location evidence="1">Cell membrane</location>
    </subcellularLocation>
</comment>
<name>B7G592_PHATC</name>
<dbReference type="Pfam" id="PF00560">
    <property type="entry name" value="LRR_1"/>
    <property type="match status" value="1"/>
</dbReference>
<keyword evidence="2" id="KW-1003">Cell membrane</keyword>
<dbReference type="AlphaFoldDB" id="B7G592"/>
<dbReference type="FunFam" id="3.80.10.10:FF:000041">
    <property type="entry name" value="LRR receptor-like serine/threonine-protein kinase ERECTA"/>
    <property type="match status" value="1"/>
</dbReference>
<dbReference type="EMBL" id="CM000617">
    <property type="protein sequence ID" value="EEC46105.1"/>
    <property type="molecule type" value="Genomic_DNA"/>
</dbReference>
<dbReference type="STRING" id="556484.B7G592"/>
<dbReference type="SUPFAM" id="SSF52058">
    <property type="entry name" value="L domain-like"/>
    <property type="match status" value="1"/>
</dbReference>
<dbReference type="Proteomes" id="UP000000759">
    <property type="component" value="Chromosome 15"/>
</dbReference>
<evidence type="ECO:0000256" key="2">
    <source>
        <dbReference type="ARBA" id="ARBA00022475"/>
    </source>
</evidence>
<dbReference type="KEGG" id="pti:PHATRDRAFT_4339"/>
<dbReference type="InterPro" id="IPR001611">
    <property type="entry name" value="Leu-rich_rpt"/>
</dbReference>
<organism evidence="5 6">
    <name type="scientific">Phaeodactylum tricornutum (strain CCAP 1055/1)</name>
    <dbReference type="NCBI Taxonomy" id="556484"/>
    <lineage>
        <taxon>Eukaryota</taxon>
        <taxon>Sar</taxon>
        <taxon>Stramenopiles</taxon>
        <taxon>Ochrophyta</taxon>
        <taxon>Bacillariophyta</taxon>
        <taxon>Bacillariophyceae</taxon>
        <taxon>Bacillariophycidae</taxon>
        <taxon>Naviculales</taxon>
        <taxon>Phaeodactylaceae</taxon>
        <taxon>Phaeodactylum</taxon>
    </lineage>
</organism>
<accession>B7G592</accession>
<reference evidence="6" key="2">
    <citation type="submission" date="2008-08" db="EMBL/GenBank/DDBJ databases">
        <authorList>
            <consortium name="Diatom Consortium"/>
            <person name="Grigoriev I."/>
            <person name="Grimwood J."/>
            <person name="Kuo A."/>
            <person name="Otillar R.P."/>
            <person name="Salamov A."/>
            <person name="Detter J.C."/>
            <person name="Lindquist E."/>
            <person name="Shapiro H."/>
            <person name="Lucas S."/>
            <person name="Glavina del Rio T."/>
            <person name="Pitluck S."/>
            <person name="Rokhsar D."/>
            <person name="Bowler C."/>
        </authorList>
    </citation>
    <scope>GENOME REANNOTATION</scope>
    <source>
        <strain evidence="6">CCAP 1055/1</strain>
    </source>
</reference>
<dbReference type="InterPro" id="IPR032675">
    <property type="entry name" value="LRR_dom_sf"/>
</dbReference>
<keyword evidence="4" id="KW-0677">Repeat</keyword>
<evidence type="ECO:0000256" key="3">
    <source>
        <dbReference type="ARBA" id="ARBA00022614"/>
    </source>
</evidence>
<dbReference type="PANTHER" id="PTHR48004:SF59">
    <property type="entry name" value="LEUCINE-RICH REPEAT-CONTAINING N-TERMINAL PLANT-TYPE DOMAIN-CONTAINING PROTEIN"/>
    <property type="match status" value="1"/>
</dbReference>
<evidence type="ECO:0008006" key="7">
    <source>
        <dbReference type="Google" id="ProtNLM"/>
    </source>
</evidence>
<keyword evidence="2" id="KW-0472">Membrane</keyword>